<proteinExistence type="predicted"/>
<organism evidence="1">
    <name type="scientific">marine metagenome</name>
    <dbReference type="NCBI Taxonomy" id="408172"/>
    <lineage>
        <taxon>unclassified sequences</taxon>
        <taxon>metagenomes</taxon>
        <taxon>ecological metagenomes</taxon>
    </lineage>
</organism>
<dbReference type="EMBL" id="UINC01161753">
    <property type="protein sequence ID" value="SVD61127.1"/>
    <property type="molecule type" value="Genomic_DNA"/>
</dbReference>
<name>A0A382WQI4_9ZZZZ</name>
<dbReference type="AlphaFoldDB" id="A0A382WQI4"/>
<evidence type="ECO:0000313" key="1">
    <source>
        <dbReference type="EMBL" id="SVD61127.1"/>
    </source>
</evidence>
<protein>
    <submittedName>
        <fullName evidence="1">Uncharacterized protein</fullName>
    </submittedName>
</protein>
<gene>
    <name evidence="1" type="ORF">METZ01_LOCUS413981</name>
</gene>
<accession>A0A382WQI4</accession>
<sequence length="128" mass="14778">MLKPLPNNSLVAERDRCRYADGDMSLTVWFDENGEIFAFELVFDLLLDEYAVRHTRGTLGKYLNVSEGELKPGRAQKQVLGSQNHYLPSSRLKSFEDRADYLPRKIREHISESLLRMIAEGEQTMIDD</sequence>
<reference evidence="1" key="1">
    <citation type="submission" date="2018-05" db="EMBL/GenBank/DDBJ databases">
        <authorList>
            <person name="Lanie J.A."/>
            <person name="Ng W.-L."/>
            <person name="Kazmierczak K.M."/>
            <person name="Andrzejewski T.M."/>
            <person name="Davidsen T.M."/>
            <person name="Wayne K.J."/>
            <person name="Tettelin H."/>
            <person name="Glass J.I."/>
            <person name="Rusch D."/>
            <person name="Podicherti R."/>
            <person name="Tsui H.-C.T."/>
            <person name="Winkler M.E."/>
        </authorList>
    </citation>
    <scope>NUCLEOTIDE SEQUENCE</scope>
</reference>